<protein>
    <submittedName>
        <fullName evidence="3">SDR family oxidoreductase</fullName>
    </submittedName>
</protein>
<organism evidence="3 4">
    <name type="scientific">Sporichthya brevicatena</name>
    <dbReference type="NCBI Taxonomy" id="171442"/>
    <lineage>
        <taxon>Bacteria</taxon>
        <taxon>Bacillati</taxon>
        <taxon>Actinomycetota</taxon>
        <taxon>Actinomycetes</taxon>
        <taxon>Sporichthyales</taxon>
        <taxon>Sporichthyaceae</taxon>
        <taxon>Sporichthya</taxon>
    </lineage>
</organism>
<dbReference type="Gene3D" id="3.40.50.720">
    <property type="entry name" value="NAD(P)-binding Rossmann-like Domain"/>
    <property type="match status" value="1"/>
</dbReference>
<reference evidence="4" key="1">
    <citation type="journal article" date="2019" name="Int. J. Syst. Evol. Microbiol.">
        <title>The Global Catalogue of Microorganisms (GCM) 10K type strain sequencing project: providing services to taxonomists for standard genome sequencing and annotation.</title>
        <authorList>
            <consortium name="The Broad Institute Genomics Platform"/>
            <consortium name="The Broad Institute Genome Sequencing Center for Infectious Disease"/>
            <person name="Wu L."/>
            <person name="Ma J."/>
        </authorList>
    </citation>
    <scope>NUCLEOTIDE SEQUENCE [LARGE SCALE GENOMIC DNA]</scope>
    <source>
        <strain evidence="4">JCM 10671</strain>
    </source>
</reference>
<dbReference type="PANTHER" id="PTHR24321:SF15">
    <property type="entry name" value="OXIDOREDUCTASE UCPA"/>
    <property type="match status" value="1"/>
</dbReference>
<dbReference type="InterPro" id="IPR036291">
    <property type="entry name" value="NAD(P)-bd_dom_sf"/>
</dbReference>
<accession>A0ABP3RC03</accession>
<keyword evidence="2" id="KW-0560">Oxidoreductase</keyword>
<sequence>MTEKWAVVTGAGNGIGTVIARSAAKLGYRIAAWDVNAAGVEELAAELGDICVPRQVDVVDEASVEGAVASLPDAPALLVNSAGIVRFGPLLDVSLADWEQALRVNLTGTFLVGRTVARRMATVGGGAIINIASVNGVAAAPNAGAYSASKAGVIRLTEHQAMEWASLGIRVNCVAPGLIDAGMSDAIYADPEVRRLRQARVPLGRLGSSEDIADTVLFLASEKATYITGQVLAVDGGLLKSTLASLPRPKSVDSVGPDDDSLA</sequence>
<keyword evidence="4" id="KW-1185">Reference proteome</keyword>
<dbReference type="InterPro" id="IPR020904">
    <property type="entry name" value="Sc_DH/Rdtase_CS"/>
</dbReference>
<proteinExistence type="inferred from homology"/>
<dbReference type="Pfam" id="PF13561">
    <property type="entry name" value="adh_short_C2"/>
    <property type="match status" value="1"/>
</dbReference>
<evidence type="ECO:0000256" key="1">
    <source>
        <dbReference type="ARBA" id="ARBA00006484"/>
    </source>
</evidence>
<dbReference type="PANTHER" id="PTHR24321">
    <property type="entry name" value="DEHYDROGENASES, SHORT CHAIN"/>
    <property type="match status" value="1"/>
</dbReference>
<dbReference type="InterPro" id="IPR002347">
    <property type="entry name" value="SDR_fam"/>
</dbReference>
<gene>
    <name evidence="3" type="ORF">GCM10009547_06450</name>
</gene>
<comment type="caution">
    <text evidence="3">The sequence shown here is derived from an EMBL/GenBank/DDBJ whole genome shotgun (WGS) entry which is preliminary data.</text>
</comment>
<dbReference type="Proteomes" id="UP001500957">
    <property type="component" value="Unassembled WGS sequence"/>
</dbReference>
<name>A0ABP3RC03_9ACTN</name>
<dbReference type="EMBL" id="BAAAHE010000007">
    <property type="protein sequence ID" value="GAA0607232.1"/>
    <property type="molecule type" value="Genomic_DNA"/>
</dbReference>
<evidence type="ECO:0000313" key="4">
    <source>
        <dbReference type="Proteomes" id="UP001500957"/>
    </source>
</evidence>
<evidence type="ECO:0000313" key="3">
    <source>
        <dbReference type="EMBL" id="GAA0607232.1"/>
    </source>
</evidence>
<dbReference type="RefSeq" id="WP_344601540.1">
    <property type="nucleotide sequence ID" value="NZ_BAAAHE010000007.1"/>
</dbReference>
<dbReference type="PRINTS" id="PR00081">
    <property type="entry name" value="GDHRDH"/>
</dbReference>
<dbReference type="PRINTS" id="PR00080">
    <property type="entry name" value="SDRFAMILY"/>
</dbReference>
<evidence type="ECO:0000256" key="2">
    <source>
        <dbReference type="ARBA" id="ARBA00023002"/>
    </source>
</evidence>
<dbReference type="SUPFAM" id="SSF51735">
    <property type="entry name" value="NAD(P)-binding Rossmann-fold domains"/>
    <property type="match status" value="1"/>
</dbReference>
<dbReference type="PROSITE" id="PS00061">
    <property type="entry name" value="ADH_SHORT"/>
    <property type="match status" value="1"/>
</dbReference>
<comment type="similarity">
    <text evidence="1">Belongs to the short-chain dehydrogenases/reductases (SDR) family.</text>
</comment>